<feature type="transmembrane region" description="Helical" evidence="1">
    <location>
        <begin position="88"/>
        <end position="106"/>
    </location>
</feature>
<dbReference type="EMBL" id="FNOJ01000007">
    <property type="protein sequence ID" value="SDW51593.1"/>
    <property type="molecule type" value="Genomic_DNA"/>
</dbReference>
<dbReference type="RefSeq" id="WP_006445581.1">
    <property type="nucleotide sequence ID" value="NZ_BSRA01000009.1"/>
</dbReference>
<name>A0A1H2U5U8_9BACL</name>
<feature type="transmembrane region" description="Helical" evidence="1">
    <location>
        <begin position="59"/>
        <end position="76"/>
    </location>
</feature>
<evidence type="ECO:0000256" key="1">
    <source>
        <dbReference type="SAM" id="Phobius"/>
    </source>
</evidence>
<evidence type="ECO:0000313" key="3">
    <source>
        <dbReference type="EMBL" id="SDW51593.1"/>
    </source>
</evidence>
<reference evidence="3" key="2">
    <citation type="submission" date="2016-10" db="EMBL/GenBank/DDBJ databases">
        <authorList>
            <person name="de Groot N.N."/>
        </authorList>
    </citation>
    <scope>NUCLEOTIDE SEQUENCE [LARGE SCALE GENOMIC DNA]</scope>
    <source>
        <strain evidence="3">DSM 12489</strain>
    </source>
</reference>
<dbReference type="AlphaFoldDB" id="A0A1H2U5U8"/>
<keyword evidence="1" id="KW-0472">Membrane</keyword>
<dbReference type="Proteomes" id="UP001157137">
    <property type="component" value="Unassembled WGS sequence"/>
</dbReference>
<reference evidence="4" key="1">
    <citation type="submission" date="2016-10" db="EMBL/GenBank/DDBJ databases">
        <authorList>
            <person name="Varghese N."/>
        </authorList>
    </citation>
    <scope>NUCLEOTIDE SEQUENCE [LARGE SCALE GENOMIC DNA]</scope>
    <source>
        <strain evidence="4">DSM 12489</strain>
    </source>
</reference>
<accession>A0A1H2U5U8</accession>
<dbReference type="Proteomes" id="UP000182589">
    <property type="component" value="Unassembled WGS sequence"/>
</dbReference>
<keyword evidence="1" id="KW-1133">Transmembrane helix</keyword>
<dbReference type="EMBL" id="BSRA01000009">
    <property type="protein sequence ID" value="GLV14095.1"/>
    <property type="molecule type" value="Genomic_DNA"/>
</dbReference>
<reference evidence="2" key="3">
    <citation type="submission" date="2023-02" db="EMBL/GenBank/DDBJ databases">
        <title>Proposal of a novel subspecies: Alicyclobacillus hesperidum subspecies aegle.</title>
        <authorList>
            <person name="Goto K."/>
            <person name="Fujii T."/>
            <person name="Yasui K."/>
            <person name="Mochida K."/>
            <person name="Kato-Tanaka Y."/>
            <person name="Morohoshi S."/>
            <person name="An S.Y."/>
            <person name="Kasai H."/>
            <person name="Yokota A."/>
        </authorList>
    </citation>
    <scope>NUCLEOTIDE SEQUENCE</scope>
    <source>
        <strain evidence="2">DSM 12766</strain>
    </source>
</reference>
<evidence type="ECO:0000313" key="2">
    <source>
        <dbReference type="EMBL" id="GLV14095.1"/>
    </source>
</evidence>
<keyword evidence="1" id="KW-0812">Transmembrane</keyword>
<organism evidence="3 4">
    <name type="scientific">Alicyclobacillus hesperidum</name>
    <dbReference type="NCBI Taxonomy" id="89784"/>
    <lineage>
        <taxon>Bacteria</taxon>
        <taxon>Bacillati</taxon>
        <taxon>Bacillota</taxon>
        <taxon>Bacilli</taxon>
        <taxon>Bacillales</taxon>
        <taxon>Alicyclobacillaceae</taxon>
        <taxon>Alicyclobacillus</taxon>
    </lineage>
</organism>
<proteinExistence type="predicted"/>
<gene>
    <name evidence="2" type="ORF">Heshes_17790</name>
    <name evidence="3" type="ORF">SAMN04489725_10766</name>
</gene>
<feature type="transmembrane region" description="Helical" evidence="1">
    <location>
        <begin position="112"/>
        <end position="131"/>
    </location>
</feature>
<sequence length="137" mass="14768">MLIAMVVPIALIETWLIWKRIGASADADAVVSRDIANSVLMRLTFATQLIVELLIHNKTVGGIAACVAGVSAGLLTMRSVHLEAFSELAMNVFMGVSMGIFLVGSLPRHITILLITPVLGSSVFTWLHVVMRKRLAS</sequence>
<keyword evidence="4" id="KW-1185">Reference proteome</keyword>
<evidence type="ECO:0000313" key="4">
    <source>
        <dbReference type="Proteomes" id="UP000182589"/>
    </source>
</evidence>
<protein>
    <submittedName>
        <fullName evidence="3">Uncharacterized protein</fullName>
    </submittedName>
</protein>